<evidence type="ECO:0000256" key="4">
    <source>
        <dbReference type="ARBA" id="ARBA00022827"/>
    </source>
</evidence>
<protein>
    <submittedName>
        <fullName evidence="7">Glycerol-3-phosphate dehydrogenase</fullName>
    </submittedName>
</protein>
<evidence type="ECO:0000313" key="8">
    <source>
        <dbReference type="Proteomes" id="UP000004358"/>
    </source>
</evidence>
<dbReference type="InterPro" id="IPR036188">
    <property type="entry name" value="FAD/NAD-bd_sf"/>
</dbReference>
<dbReference type="PRINTS" id="PR01001">
    <property type="entry name" value="FADG3PDH"/>
</dbReference>
<comment type="caution">
    <text evidence="7">The sequence shown here is derived from an EMBL/GenBank/DDBJ whole genome shotgun (WGS) entry which is preliminary data.</text>
</comment>
<dbReference type="Gene3D" id="3.30.9.10">
    <property type="entry name" value="D-Amino Acid Oxidase, subunit A, domain 2"/>
    <property type="match status" value="1"/>
</dbReference>
<dbReference type="AlphaFoldDB" id="A3ZQG3"/>
<keyword evidence="5" id="KW-0560">Oxidoreductase</keyword>
<reference evidence="7 8" key="1">
    <citation type="submission" date="2006-02" db="EMBL/GenBank/DDBJ databases">
        <authorList>
            <person name="Amann R."/>
            <person name="Ferriera S."/>
            <person name="Johnson J."/>
            <person name="Kravitz S."/>
            <person name="Halpern A."/>
            <person name="Remington K."/>
            <person name="Beeson K."/>
            <person name="Tran B."/>
            <person name="Rogers Y.-H."/>
            <person name="Friedman R."/>
            <person name="Venter J.C."/>
        </authorList>
    </citation>
    <scope>NUCLEOTIDE SEQUENCE [LARGE SCALE GENOMIC DNA]</scope>
    <source>
        <strain evidence="7 8">DSM 3645</strain>
    </source>
</reference>
<dbReference type="RefSeq" id="WP_002652628.1">
    <property type="nucleotide sequence ID" value="NZ_CH672376.1"/>
</dbReference>
<accession>A3ZQG3</accession>
<comment type="similarity">
    <text evidence="2">Belongs to the FAD-dependent glycerol-3-phosphate dehydrogenase family.</text>
</comment>
<dbReference type="PANTHER" id="PTHR11985">
    <property type="entry name" value="GLYCEROL-3-PHOSPHATE DEHYDROGENASE"/>
    <property type="match status" value="1"/>
</dbReference>
<evidence type="ECO:0000256" key="2">
    <source>
        <dbReference type="ARBA" id="ARBA00007330"/>
    </source>
</evidence>
<evidence type="ECO:0000256" key="3">
    <source>
        <dbReference type="ARBA" id="ARBA00022630"/>
    </source>
</evidence>
<organism evidence="7 8">
    <name type="scientific">Blastopirellula marina DSM 3645</name>
    <dbReference type="NCBI Taxonomy" id="314230"/>
    <lineage>
        <taxon>Bacteria</taxon>
        <taxon>Pseudomonadati</taxon>
        <taxon>Planctomycetota</taxon>
        <taxon>Planctomycetia</taxon>
        <taxon>Pirellulales</taxon>
        <taxon>Pirellulaceae</taxon>
        <taxon>Blastopirellula</taxon>
    </lineage>
</organism>
<dbReference type="SUPFAM" id="SSF51905">
    <property type="entry name" value="FAD/NAD(P)-binding domain"/>
    <property type="match status" value="1"/>
</dbReference>
<dbReference type="GO" id="GO:0046168">
    <property type="term" value="P:glycerol-3-phosphate catabolic process"/>
    <property type="evidence" value="ECO:0007669"/>
    <property type="project" value="TreeGrafter"/>
</dbReference>
<dbReference type="STRING" id="314230.DSM3645_23646"/>
<dbReference type="Proteomes" id="UP000004358">
    <property type="component" value="Unassembled WGS sequence"/>
</dbReference>
<gene>
    <name evidence="7" type="ORF">DSM3645_23646</name>
</gene>
<name>A3ZQG3_9BACT</name>
<dbReference type="Pfam" id="PF01266">
    <property type="entry name" value="DAO"/>
    <property type="match status" value="1"/>
</dbReference>
<dbReference type="InterPro" id="IPR006076">
    <property type="entry name" value="FAD-dep_OxRdtase"/>
</dbReference>
<dbReference type="Gene3D" id="3.50.50.60">
    <property type="entry name" value="FAD/NAD(P)-binding domain"/>
    <property type="match status" value="1"/>
</dbReference>
<proteinExistence type="inferred from homology"/>
<dbReference type="HOGENOM" id="CLU_015740_5_1_0"/>
<dbReference type="OrthoDB" id="9766796at2"/>
<evidence type="ECO:0000313" key="7">
    <source>
        <dbReference type="EMBL" id="EAQ81439.1"/>
    </source>
</evidence>
<evidence type="ECO:0000259" key="6">
    <source>
        <dbReference type="Pfam" id="PF01266"/>
    </source>
</evidence>
<dbReference type="PANTHER" id="PTHR11985:SF15">
    <property type="entry name" value="GLYCEROL-3-PHOSPHATE DEHYDROGENASE, MITOCHONDRIAL"/>
    <property type="match status" value="1"/>
</dbReference>
<evidence type="ECO:0000256" key="5">
    <source>
        <dbReference type="ARBA" id="ARBA00023002"/>
    </source>
</evidence>
<dbReference type="EMBL" id="AANZ01000005">
    <property type="protein sequence ID" value="EAQ81439.1"/>
    <property type="molecule type" value="Genomic_DNA"/>
</dbReference>
<keyword evidence="4" id="KW-0274">FAD</keyword>
<sequence length="519" mass="56185">MAMDRFHVGPIVVLGAGINGAAIARELALQGADVLLVDAEDLAGGTTSYSSRLIHGGLRYLEYAEISLVRESLAERDRLLRLAAEMVHPLELVIPVGNRLSGLISGAQRFFLKSGAAPKNGRGSLVVRLGLTLYDRFASGAVPSHRRITSAQFAESGLNAKKFFTAFSYFDGQLTFPEQFVLALVQDAQAAAKEQGGAFSLRTYQHVRREGETLFFSSIHPNQESAGNEVAVTPAAVINAAGPWVDAALAGLNVSSAKLIGGTKGSHLISRCPDLRKALGPRGVYAEAADGRPIFILPWNDACLIGTTDIRYDGDPAEAVADDEEIEYLIDATNAIFPDVGFTRDDVQQHYCGVRPLPAVGQGTTSSITRSHVVHRHEGTPFPLYSIIGGKLTTCRSLAEDTVQVVLPDLHQTVEHNSRERPLPAPYFGDTPADAELLPDVNIPVAHAAYGIEHLAAKTLADLVERRLMLVFDPHLSRQCLHTLGEQLATAGWLDRSQIDDEVDNYVARLQKRYGKRVS</sequence>
<dbReference type="eggNOG" id="COG0578">
    <property type="taxonomic scope" value="Bacteria"/>
</dbReference>
<feature type="domain" description="FAD dependent oxidoreductase" evidence="6">
    <location>
        <begin position="11"/>
        <end position="382"/>
    </location>
</feature>
<dbReference type="GO" id="GO:0004368">
    <property type="term" value="F:glycerol-3-phosphate dehydrogenase (quinone) activity"/>
    <property type="evidence" value="ECO:0007669"/>
    <property type="project" value="InterPro"/>
</dbReference>
<comment type="cofactor">
    <cofactor evidence="1">
        <name>FAD</name>
        <dbReference type="ChEBI" id="CHEBI:57692"/>
    </cofactor>
</comment>
<dbReference type="InterPro" id="IPR000447">
    <property type="entry name" value="G3P_DH_FAD-dep"/>
</dbReference>
<evidence type="ECO:0000256" key="1">
    <source>
        <dbReference type="ARBA" id="ARBA00001974"/>
    </source>
</evidence>
<keyword evidence="3" id="KW-0285">Flavoprotein</keyword>